<evidence type="ECO:0000256" key="6">
    <source>
        <dbReference type="ARBA" id="ARBA00023065"/>
    </source>
</evidence>
<evidence type="ECO:0000313" key="11">
    <source>
        <dbReference type="Proteomes" id="UP000262073"/>
    </source>
</evidence>
<evidence type="ECO:0000259" key="9">
    <source>
        <dbReference type="Pfam" id="PF01545"/>
    </source>
</evidence>
<dbReference type="GO" id="GO:0006882">
    <property type="term" value="P:intracellular zinc ion homeostasis"/>
    <property type="evidence" value="ECO:0007669"/>
    <property type="project" value="InterPro"/>
</dbReference>
<dbReference type="KEGG" id="salm:D0Y50_03720"/>
<feature type="domain" description="Cation efflux protein transmembrane" evidence="9">
    <location>
        <begin position="28"/>
        <end position="243"/>
    </location>
</feature>
<dbReference type="Gene3D" id="1.20.1510.10">
    <property type="entry name" value="Cation efflux protein transmembrane domain"/>
    <property type="match status" value="1"/>
</dbReference>
<evidence type="ECO:0000256" key="2">
    <source>
        <dbReference type="ARBA" id="ARBA00022448"/>
    </source>
</evidence>
<keyword evidence="4" id="KW-0862">Zinc</keyword>
<gene>
    <name evidence="10" type="ORF">D0Y50_03720</name>
</gene>
<keyword evidence="3 8" id="KW-0812">Transmembrane</keyword>
<keyword evidence="5 8" id="KW-1133">Transmembrane helix</keyword>
<evidence type="ECO:0000256" key="8">
    <source>
        <dbReference type="SAM" id="Phobius"/>
    </source>
</evidence>
<dbReference type="InterPro" id="IPR058533">
    <property type="entry name" value="Cation_efflux_TM"/>
</dbReference>
<feature type="transmembrane region" description="Helical" evidence="8">
    <location>
        <begin position="95"/>
        <end position="113"/>
    </location>
</feature>
<dbReference type="NCBIfam" id="NF033827">
    <property type="entry name" value="CDF_efflux_DmeF"/>
    <property type="match status" value="1"/>
</dbReference>
<feature type="transmembrane region" description="Helical" evidence="8">
    <location>
        <begin position="186"/>
        <end position="206"/>
    </location>
</feature>
<accession>A0A346NJ51</accession>
<evidence type="ECO:0000313" key="10">
    <source>
        <dbReference type="EMBL" id="AXR05558.1"/>
    </source>
</evidence>
<keyword evidence="2" id="KW-0813">Transport</keyword>
<proteinExistence type="predicted"/>
<evidence type="ECO:0000256" key="7">
    <source>
        <dbReference type="ARBA" id="ARBA00023136"/>
    </source>
</evidence>
<keyword evidence="7 8" id="KW-0472">Membrane</keyword>
<dbReference type="GO" id="GO:0005385">
    <property type="term" value="F:zinc ion transmembrane transporter activity"/>
    <property type="evidence" value="ECO:0007669"/>
    <property type="project" value="InterPro"/>
</dbReference>
<evidence type="ECO:0000256" key="1">
    <source>
        <dbReference type="ARBA" id="ARBA00004141"/>
    </source>
</evidence>
<name>A0A346NJ51_9ALTE</name>
<dbReference type="InterPro" id="IPR027469">
    <property type="entry name" value="Cation_efflux_TMD_sf"/>
</dbReference>
<dbReference type="PANTHER" id="PTHR45755">
    <property type="match status" value="1"/>
</dbReference>
<dbReference type="PANTHER" id="PTHR45755:SF4">
    <property type="entry name" value="ZINC TRANSPORTER 7"/>
    <property type="match status" value="1"/>
</dbReference>
<dbReference type="GO" id="GO:0016020">
    <property type="term" value="C:membrane"/>
    <property type="evidence" value="ECO:0007669"/>
    <property type="project" value="UniProtKB-SubCell"/>
</dbReference>
<evidence type="ECO:0000256" key="4">
    <source>
        <dbReference type="ARBA" id="ARBA00022906"/>
    </source>
</evidence>
<comment type="subcellular location">
    <subcellularLocation>
        <location evidence="1">Membrane</location>
        <topology evidence="1">Multi-pass membrane protein</topology>
    </subcellularLocation>
</comment>
<dbReference type="EMBL" id="CP031769">
    <property type="protein sequence ID" value="AXR05558.1"/>
    <property type="molecule type" value="Genomic_DNA"/>
</dbReference>
<organism evidence="10 11">
    <name type="scientific">Salinimonas sediminis</name>
    <dbReference type="NCBI Taxonomy" id="2303538"/>
    <lineage>
        <taxon>Bacteria</taxon>
        <taxon>Pseudomonadati</taxon>
        <taxon>Pseudomonadota</taxon>
        <taxon>Gammaproteobacteria</taxon>
        <taxon>Alteromonadales</taxon>
        <taxon>Alteromonadaceae</taxon>
        <taxon>Alteromonas/Salinimonas group</taxon>
        <taxon>Salinimonas</taxon>
    </lineage>
</organism>
<dbReference type="InterPro" id="IPR002524">
    <property type="entry name" value="Cation_efflux"/>
</dbReference>
<protein>
    <submittedName>
        <fullName evidence="10">Cation transporter</fullName>
    </submittedName>
</protein>
<sequence>MHTTVKNKWGHEHNFVLDTQKSEKKVNIVFALTTVTMVVEIVGGTWFGSMALLADGWHMFTHSAAFAISMFVYWFAKRHQHNPAYSFGTGKVNTLGAFASAVALGTVALMMVVESVERLFAPQAIHFSEAIWVAVIGLGVNVISAVVLHDSHHHSHGAHEDLDHHHACDHDHDHDHHQHDHNLKAAYFHVLADTLTSLLAIIALVAGMYFNWLWADALMGIVGSVVIGKWAYGLIRDSSGILLDKAPSKTLSDKIRASIEQDNRSVVTDLHCWKLSGNHLSVQMAIATSTQSTADEYKALLKDAVEADHITIEVNRL</sequence>
<feature type="transmembrane region" description="Helical" evidence="8">
    <location>
        <begin position="57"/>
        <end position="75"/>
    </location>
</feature>
<dbReference type="InterPro" id="IPR045316">
    <property type="entry name" value="Msc2-like"/>
</dbReference>
<dbReference type="OrthoDB" id="271709at2"/>
<evidence type="ECO:0000256" key="5">
    <source>
        <dbReference type="ARBA" id="ARBA00022989"/>
    </source>
</evidence>
<dbReference type="RefSeq" id="WP_117315576.1">
    <property type="nucleotide sequence ID" value="NZ_CP031769.1"/>
</dbReference>
<dbReference type="NCBIfam" id="TIGR01297">
    <property type="entry name" value="CDF"/>
    <property type="match status" value="1"/>
</dbReference>
<dbReference type="Proteomes" id="UP000262073">
    <property type="component" value="Chromosome"/>
</dbReference>
<dbReference type="AlphaFoldDB" id="A0A346NJ51"/>
<feature type="transmembrane region" description="Helical" evidence="8">
    <location>
        <begin position="28"/>
        <end position="51"/>
    </location>
</feature>
<keyword evidence="4" id="KW-0864">Zinc transport</keyword>
<evidence type="ECO:0000256" key="3">
    <source>
        <dbReference type="ARBA" id="ARBA00022692"/>
    </source>
</evidence>
<reference evidence="10 11" key="1">
    <citation type="submission" date="2018-08" db="EMBL/GenBank/DDBJ databases">
        <title>Salinimonas sediminis sp. nov., a piezophilic bacterium isolated from a deep-sea sediment sample from the New Britain Trench.</title>
        <authorList>
            <person name="Cao J."/>
        </authorList>
    </citation>
    <scope>NUCLEOTIDE SEQUENCE [LARGE SCALE GENOMIC DNA]</scope>
    <source>
        <strain evidence="10 11">N102</strain>
    </source>
</reference>
<feature type="transmembrane region" description="Helical" evidence="8">
    <location>
        <begin position="125"/>
        <end position="148"/>
    </location>
</feature>
<keyword evidence="11" id="KW-1185">Reference proteome</keyword>
<dbReference type="SUPFAM" id="SSF161111">
    <property type="entry name" value="Cation efflux protein transmembrane domain-like"/>
    <property type="match status" value="1"/>
</dbReference>
<keyword evidence="6" id="KW-0406">Ion transport</keyword>
<dbReference type="Pfam" id="PF01545">
    <property type="entry name" value="Cation_efflux"/>
    <property type="match status" value="1"/>
</dbReference>
<feature type="transmembrane region" description="Helical" evidence="8">
    <location>
        <begin position="212"/>
        <end position="232"/>
    </location>
</feature>